<dbReference type="EMBL" id="BPLF01000002">
    <property type="protein sequence ID" value="GIX63291.1"/>
    <property type="molecule type" value="Genomic_DNA"/>
</dbReference>
<organism evidence="3 4">
    <name type="scientific">Babesia caballi</name>
    <dbReference type="NCBI Taxonomy" id="5871"/>
    <lineage>
        <taxon>Eukaryota</taxon>
        <taxon>Sar</taxon>
        <taxon>Alveolata</taxon>
        <taxon>Apicomplexa</taxon>
        <taxon>Aconoidasida</taxon>
        <taxon>Piroplasmida</taxon>
        <taxon>Babesiidae</taxon>
        <taxon>Babesia</taxon>
    </lineage>
</organism>
<gene>
    <name evidence="3" type="ORF">BcabD6B2_27260</name>
</gene>
<evidence type="ECO:0000256" key="1">
    <source>
        <dbReference type="SAM" id="MobiDB-lite"/>
    </source>
</evidence>
<feature type="region of interest" description="Disordered" evidence="1">
    <location>
        <begin position="250"/>
        <end position="270"/>
    </location>
</feature>
<evidence type="ECO:0000313" key="3">
    <source>
        <dbReference type="EMBL" id="GIX63291.1"/>
    </source>
</evidence>
<proteinExistence type="predicted"/>
<keyword evidence="4" id="KW-1185">Reference proteome</keyword>
<feature type="region of interest" description="Disordered" evidence="1">
    <location>
        <begin position="306"/>
        <end position="339"/>
    </location>
</feature>
<dbReference type="GeneID" id="94194772"/>
<sequence length="510" mass="55303">MDNSGFVGYIIDIAYSIVVFAILNGVWERPAKDDGPDYGDDVAPYNDQDDVWAPFSGREQLGEHSTGRHREGGFGVRGQRTCNGAAHSERGHLHRVGPRHRQAVDWAAKHRTLSYFNRHEYLAEGRPVRRTWQCRRNRMRSGPVVDAPRNIEDWAKRVNINCTRSQVFCPGRSFGTSRQVPFARRIAGALTVRIPQELVLEAVVAPGEVPNLHSVQLRFRRLFEEPAVAGAGEQEVGVLIDFRVHGRAVGRQQEAPPEKLHQEPGKQGPAVEQVDGLERHEAEAEPEDVAPLRRCRLRWEGTNHVGVGADSHLSVDELQQDQAERDKSEEERSAESVPVLDAVGQQGADHGEDGAGCPHRGEAGAHARVHQARGVSAEQVAEDGPEESPVHDAVEQQVSDAAVEEDGTEEPEVLAVDANVVGAEPAEEHGDAEAGAVGRRVRPALGALVDELVGEAVVACVAPDQGALPCGGLQVVLARDVTQRRVEGQVVVPLAVVDLGEAAPVERGPV</sequence>
<evidence type="ECO:0000313" key="4">
    <source>
        <dbReference type="Proteomes" id="UP001497744"/>
    </source>
</evidence>
<dbReference type="Proteomes" id="UP001497744">
    <property type="component" value="Unassembled WGS sequence"/>
</dbReference>
<feature type="compositionally biased region" description="Basic and acidic residues" evidence="1">
    <location>
        <begin position="60"/>
        <end position="72"/>
    </location>
</feature>
<feature type="transmembrane region" description="Helical" evidence="2">
    <location>
        <begin position="6"/>
        <end position="27"/>
    </location>
</feature>
<protein>
    <submittedName>
        <fullName evidence="3">Cytochrome c oxidase subunit I</fullName>
    </submittedName>
</protein>
<name>A0AAV4LTX5_BABCB</name>
<dbReference type="AlphaFoldDB" id="A0AAV4LTX5"/>
<feature type="region of interest" description="Disordered" evidence="1">
    <location>
        <begin position="359"/>
        <end position="394"/>
    </location>
</feature>
<dbReference type="RefSeq" id="XP_067715360.1">
    <property type="nucleotide sequence ID" value="XM_067859259.1"/>
</dbReference>
<keyword evidence="2" id="KW-0472">Membrane</keyword>
<reference evidence="3 4" key="1">
    <citation type="submission" date="2021-06" db="EMBL/GenBank/DDBJ databases">
        <title>Genome sequence of Babesia caballi.</title>
        <authorList>
            <person name="Yamagishi J."/>
            <person name="Kidaka T."/>
            <person name="Ochi A."/>
        </authorList>
    </citation>
    <scope>NUCLEOTIDE SEQUENCE [LARGE SCALE GENOMIC DNA]</scope>
    <source>
        <strain evidence="3">USDA-D6B2</strain>
    </source>
</reference>
<keyword evidence="2" id="KW-1133">Transmembrane helix</keyword>
<accession>A0AAV4LTX5</accession>
<keyword evidence="2" id="KW-0812">Transmembrane</keyword>
<feature type="region of interest" description="Disordered" evidence="1">
    <location>
        <begin position="58"/>
        <end position="77"/>
    </location>
</feature>
<comment type="caution">
    <text evidence="3">The sequence shown here is derived from an EMBL/GenBank/DDBJ whole genome shotgun (WGS) entry which is preliminary data.</text>
</comment>
<feature type="compositionally biased region" description="Basic and acidic residues" evidence="1">
    <location>
        <begin position="322"/>
        <end position="334"/>
    </location>
</feature>
<evidence type="ECO:0000256" key="2">
    <source>
        <dbReference type="SAM" id="Phobius"/>
    </source>
</evidence>